<dbReference type="Proteomes" id="UP001497522">
    <property type="component" value="Chromosome 6"/>
</dbReference>
<gene>
    <name evidence="1" type="ORF">CSSPJE1EN2_LOCUS20299</name>
</gene>
<organism evidence="1 2">
    <name type="scientific">Sphagnum jensenii</name>
    <dbReference type="NCBI Taxonomy" id="128206"/>
    <lineage>
        <taxon>Eukaryota</taxon>
        <taxon>Viridiplantae</taxon>
        <taxon>Streptophyta</taxon>
        <taxon>Embryophyta</taxon>
        <taxon>Bryophyta</taxon>
        <taxon>Sphagnophytina</taxon>
        <taxon>Sphagnopsida</taxon>
        <taxon>Sphagnales</taxon>
        <taxon>Sphagnaceae</taxon>
        <taxon>Sphagnum</taxon>
    </lineage>
</organism>
<proteinExistence type="predicted"/>
<accession>A0ABP1BS42</accession>
<evidence type="ECO:0000313" key="2">
    <source>
        <dbReference type="Proteomes" id="UP001497522"/>
    </source>
</evidence>
<keyword evidence="2" id="KW-1185">Reference proteome</keyword>
<dbReference type="EMBL" id="OZ023707">
    <property type="protein sequence ID" value="CAK9878513.1"/>
    <property type="molecule type" value="Genomic_DNA"/>
</dbReference>
<protein>
    <submittedName>
        <fullName evidence="1">Uncharacterized protein</fullName>
    </submittedName>
</protein>
<sequence>MILSTVAPQIQIQIEDFGDSFAMLHYGHLRPSADYFNSNLMVSNFVVVDLTSNTNDVFFYDEQAQSKDVMPMQLAIHLPSREIQDIIEP</sequence>
<evidence type="ECO:0000313" key="1">
    <source>
        <dbReference type="EMBL" id="CAK9878513.1"/>
    </source>
</evidence>
<reference evidence="1" key="1">
    <citation type="submission" date="2024-03" db="EMBL/GenBank/DDBJ databases">
        <authorList>
            <consortium name="ELIXIR-Norway"/>
            <consortium name="Elixir Norway"/>
        </authorList>
    </citation>
    <scope>NUCLEOTIDE SEQUENCE</scope>
</reference>
<name>A0ABP1BS42_9BRYO</name>